<feature type="compositionally biased region" description="Acidic residues" evidence="1">
    <location>
        <begin position="68"/>
        <end position="78"/>
    </location>
</feature>
<protein>
    <submittedName>
        <fullName evidence="2">Uncharacterized protein</fullName>
    </submittedName>
</protein>
<dbReference type="AlphaFoldDB" id="A0A803QB40"/>
<organism evidence="2 3">
    <name type="scientific">Cannabis sativa</name>
    <name type="common">Hemp</name>
    <name type="synonym">Marijuana</name>
    <dbReference type="NCBI Taxonomy" id="3483"/>
    <lineage>
        <taxon>Eukaryota</taxon>
        <taxon>Viridiplantae</taxon>
        <taxon>Streptophyta</taxon>
        <taxon>Embryophyta</taxon>
        <taxon>Tracheophyta</taxon>
        <taxon>Spermatophyta</taxon>
        <taxon>Magnoliopsida</taxon>
        <taxon>eudicotyledons</taxon>
        <taxon>Gunneridae</taxon>
        <taxon>Pentapetalae</taxon>
        <taxon>rosids</taxon>
        <taxon>fabids</taxon>
        <taxon>Rosales</taxon>
        <taxon>Cannabaceae</taxon>
        <taxon>Cannabis</taxon>
    </lineage>
</organism>
<sequence length="78" mass="8641">MVEIRETQLAPTNVLRRYNVDPTKFLVDMHVMTQALGFNMPMMPLIPPILPFQSLGAGSSSQTAHLGDDDEDDVVVDL</sequence>
<dbReference type="Proteomes" id="UP000596661">
    <property type="component" value="Chromosome 8"/>
</dbReference>
<name>A0A803QB40_CANSA</name>
<feature type="region of interest" description="Disordered" evidence="1">
    <location>
        <begin position="56"/>
        <end position="78"/>
    </location>
</feature>
<dbReference type="Gramene" id="evm.model.08.391">
    <property type="protein sequence ID" value="cds.evm.model.08.391"/>
    <property type="gene ID" value="evm.TU.08.391"/>
</dbReference>
<dbReference type="EMBL" id="UZAU01000683">
    <property type="status" value="NOT_ANNOTATED_CDS"/>
    <property type="molecule type" value="Genomic_DNA"/>
</dbReference>
<reference evidence="2" key="1">
    <citation type="submission" date="2018-11" db="EMBL/GenBank/DDBJ databases">
        <authorList>
            <person name="Grassa J C."/>
        </authorList>
    </citation>
    <scope>NUCLEOTIDE SEQUENCE [LARGE SCALE GENOMIC DNA]</scope>
</reference>
<reference evidence="2" key="2">
    <citation type="submission" date="2021-03" db="UniProtKB">
        <authorList>
            <consortium name="EnsemblPlants"/>
        </authorList>
    </citation>
    <scope>IDENTIFICATION</scope>
</reference>
<evidence type="ECO:0000256" key="1">
    <source>
        <dbReference type="SAM" id="MobiDB-lite"/>
    </source>
</evidence>
<dbReference type="EnsemblPlants" id="evm.model.08.391">
    <property type="protein sequence ID" value="cds.evm.model.08.391"/>
    <property type="gene ID" value="evm.TU.08.391"/>
</dbReference>
<evidence type="ECO:0000313" key="2">
    <source>
        <dbReference type="EnsemblPlants" id="cds.evm.model.08.391"/>
    </source>
</evidence>
<evidence type="ECO:0000313" key="3">
    <source>
        <dbReference type="Proteomes" id="UP000596661"/>
    </source>
</evidence>
<keyword evidence="3" id="KW-1185">Reference proteome</keyword>
<proteinExistence type="predicted"/>
<accession>A0A803QB40</accession>